<name>A0A0E9X9T9_ANGAN</name>
<organism evidence="1">
    <name type="scientific">Anguilla anguilla</name>
    <name type="common">European freshwater eel</name>
    <name type="synonym">Muraena anguilla</name>
    <dbReference type="NCBI Taxonomy" id="7936"/>
    <lineage>
        <taxon>Eukaryota</taxon>
        <taxon>Metazoa</taxon>
        <taxon>Chordata</taxon>
        <taxon>Craniata</taxon>
        <taxon>Vertebrata</taxon>
        <taxon>Euteleostomi</taxon>
        <taxon>Actinopterygii</taxon>
        <taxon>Neopterygii</taxon>
        <taxon>Teleostei</taxon>
        <taxon>Anguilliformes</taxon>
        <taxon>Anguillidae</taxon>
        <taxon>Anguilla</taxon>
    </lineage>
</organism>
<dbReference type="EMBL" id="GBXM01009223">
    <property type="protein sequence ID" value="JAH99354.1"/>
    <property type="molecule type" value="Transcribed_RNA"/>
</dbReference>
<evidence type="ECO:0000313" key="1">
    <source>
        <dbReference type="EMBL" id="JAH99354.1"/>
    </source>
</evidence>
<reference evidence="1" key="1">
    <citation type="submission" date="2014-11" db="EMBL/GenBank/DDBJ databases">
        <authorList>
            <person name="Amaro Gonzalez C."/>
        </authorList>
    </citation>
    <scope>NUCLEOTIDE SEQUENCE</scope>
</reference>
<proteinExistence type="predicted"/>
<reference evidence="1" key="2">
    <citation type="journal article" date="2015" name="Fish Shellfish Immunol.">
        <title>Early steps in the European eel (Anguilla anguilla)-Vibrio vulnificus interaction in the gills: Role of the RtxA13 toxin.</title>
        <authorList>
            <person name="Callol A."/>
            <person name="Pajuelo D."/>
            <person name="Ebbesson L."/>
            <person name="Teles M."/>
            <person name="MacKenzie S."/>
            <person name="Amaro C."/>
        </authorList>
    </citation>
    <scope>NUCLEOTIDE SEQUENCE</scope>
</reference>
<dbReference type="AlphaFoldDB" id="A0A0E9X9T9"/>
<accession>A0A0E9X9T9</accession>
<sequence length="22" mass="2530">MKLASELYRKKHSLLAAFKHSA</sequence>
<protein>
    <submittedName>
        <fullName evidence="1">Uncharacterized protein</fullName>
    </submittedName>
</protein>